<dbReference type="InterPro" id="IPR025110">
    <property type="entry name" value="AMP-bd_C"/>
</dbReference>
<evidence type="ECO:0000313" key="3">
    <source>
        <dbReference type="EMBL" id="SDD43898.1"/>
    </source>
</evidence>
<dbReference type="PANTHER" id="PTHR43767:SF1">
    <property type="entry name" value="NONRIBOSOMAL PEPTIDE SYNTHASE PES1 (EUROFUNG)-RELATED"/>
    <property type="match status" value="1"/>
</dbReference>
<dbReference type="PROSITE" id="PS00455">
    <property type="entry name" value="AMP_BINDING"/>
    <property type="match status" value="1"/>
</dbReference>
<dbReference type="InterPro" id="IPR050237">
    <property type="entry name" value="ATP-dep_AMP-bd_enzyme"/>
</dbReference>
<dbReference type="EMBL" id="FMZZ01000011">
    <property type="protein sequence ID" value="SDD43898.1"/>
    <property type="molecule type" value="Genomic_DNA"/>
</dbReference>
<dbReference type="Gene3D" id="3.30.300.30">
    <property type="match status" value="1"/>
</dbReference>
<accession>A0A1G6UR75</accession>
<dbReference type="InterPro" id="IPR020845">
    <property type="entry name" value="AMP-binding_CS"/>
</dbReference>
<dbReference type="STRING" id="1271860.SAMN05216174_11158"/>
<dbReference type="Gene3D" id="3.40.50.12780">
    <property type="entry name" value="N-terminal domain of ligase-like"/>
    <property type="match status" value="1"/>
</dbReference>
<proteinExistence type="predicted"/>
<dbReference type="RefSeq" id="WP_091453857.1">
    <property type="nucleotide sequence ID" value="NZ_FMZZ01000011.1"/>
</dbReference>
<dbReference type="GO" id="GO:0016878">
    <property type="term" value="F:acid-thiol ligase activity"/>
    <property type="evidence" value="ECO:0007669"/>
    <property type="project" value="UniProtKB-ARBA"/>
</dbReference>
<dbReference type="AlphaFoldDB" id="A0A1G6UR75"/>
<organism evidence="3 4">
    <name type="scientific">Actinokineospora iranica</name>
    <dbReference type="NCBI Taxonomy" id="1271860"/>
    <lineage>
        <taxon>Bacteria</taxon>
        <taxon>Bacillati</taxon>
        <taxon>Actinomycetota</taxon>
        <taxon>Actinomycetes</taxon>
        <taxon>Pseudonocardiales</taxon>
        <taxon>Pseudonocardiaceae</taxon>
        <taxon>Actinokineospora</taxon>
    </lineage>
</organism>
<dbReference type="Pfam" id="PF00501">
    <property type="entry name" value="AMP-binding"/>
    <property type="match status" value="1"/>
</dbReference>
<protein>
    <submittedName>
        <fullName evidence="3">O-succinylbenzoic acid--CoA ligase</fullName>
    </submittedName>
</protein>
<dbReference type="OrthoDB" id="9803968at2"/>
<dbReference type="InterPro" id="IPR042099">
    <property type="entry name" value="ANL_N_sf"/>
</dbReference>
<evidence type="ECO:0000259" key="2">
    <source>
        <dbReference type="Pfam" id="PF13193"/>
    </source>
</evidence>
<dbReference type="PANTHER" id="PTHR43767">
    <property type="entry name" value="LONG-CHAIN-FATTY-ACID--COA LIGASE"/>
    <property type="match status" value="1"/>
</dbReference>
<dbReference type="InterPro" id="IPR045851">
    <property type="entry name" value="AMP-bd_C_sf"/>
</dbReference>
<dbReference type="NCBIfam" id="NF005877">
    <property type="entry name" value="PRK07824.1"/>
    <property type="match status" value="1"/>
</dbReference>
<name>A0A1G6UR75_9PSEU</name>
<feature type="domain" description="AMP-binding enzyme C-terminal" evidence="2">
    <location>
        <begin position="290"/>
        <end position="370"/>
    </location>
</feature>
<evidence type="ECO:0000259" key="1">
    <source>
        <dbReference type="Pfam" id="PF00501"/>
    </source>
</evidence>
<dbReference type="SUPFAM" id="SSF56801">
    <property type="entry name" value="Acetyl-CoA synthetase-like"/>
    <property type="match status" value="1"/>
</dbReference>
<dbReference type="Pfam" id="PF13193">
    <property type="entry name" value="AMP-binding_C"/>
    <property type="match status" value="1"/>
</dbReference>
<reference evidence="4" key="1">
    <citation type="submission" date="2016-10" db="EMBL/GenBank/DDBJ databases">
        <authorList>
            <person name="Varghese N."/>
            <person name="Submissions S."/>
        </authorList>
    </citation>
    <scope>NUCLEOTIDE SEQUENCE [LARGE SCALE GENOMIC DNA]</scope>
    <source>
        <strain evidence="4">IBRC-M 10403</strain>
    </source>
</reference>
<sequence>MRLIPIDGTPAAVRVLRRALGDALAGSGATVLPVGPGQSGDFARPDVAVEQGAALVVRTSGSTGTPKGVLLSAAALRASAEATHRRLGGPGTWLLALPAQHIAGAQVVVRSIMAGTDLSVMAAGGFRGRAFAEAASDVLGAMGPRYTSLVPTQLTRLLDEGGDALAALRAFDAVLVGGAATSAATLARAREAGVRVVTTYGMSETAGGCVYDGAPLDGVRVRIVDGLVHLGGPTLALGYRLDPTATASAFVDGWFRTSDLGRLHSGTLEILGRADDVINTGGVKIAAAAVERVLTGQPGIADACVVGLPDPEWGQRVAAVVSPSRRPHRTNEHQVDETAALAAVRAELGPAATPRVLRVVAALPLCGPGKIDRAAVAKLLADENR</sequence>
<keyword evidence="4" id="KW-1185">Reference proteome</keyword>
<evidence type="ECO:0000313" key="4">
    <source>
        <dbReference type="Proteomes" id="UP000199501"/>
    </source>
</evidence>
<feature type="domain" description="AMP-dependent synthetase/ligase" evidence="1">
    <location>
        <begin position="50"/>
        <end position="225"/>
    </location>
</feature>
<dbReference type="Proteomes" id="UP000199501">
    <property type="component" value="Unassembled WGS sequence"/>
</dbReference>
<gene>
    <name evidence="3" type="ORF">SAMN05216174_11158</name>
</gene>
<keyword evidence="3" id="KW-0436">Ligase</keyword>
<dbReference type="InterPro" id="IPR000873">
    <property type="entry name" value="AMP-dep_synth/lig_dom"/>
</dbReference>